<evidence type="ECO:0000313" key="17">
    <source>
        <dbReference type="EMBL" id="ATX78450.1"/>
    </source>
</evidence>
<evidence type="ECO:0000259" key="15">
    <source>
        <dbReference type="Pfam" id="PF02096"/>
    </source>
</evidence>
<name>A0A2K8KUP2_9GAMM</name>
<evidence type="ECO:0000256" key="14">
    <source>
        <dbReference type="SAM" id="MobiDB-lite"/>
    </source>
</evidence>
<feature type="region of interest" description="Disordered" evidence="14">
    <location>
        <begin position="50"/>
        <end position="70"/>
    </location>
</feature>
<dbReference type="AlphaFoldDB" id="A0A2K8KUP2"/>
<keyword evidence="6 13" id="KW-0812">Transmembrane</keyword>
<gene>
    <name evidence="13 17" type="primary">yidC</name>
    <name evidence="17" type="ORF">REIFOR_03347</name>
</gene>
<protein>
    <recommendedName>
        <fullName evidence="3 13">Membrane protein insertase YidC</fullName>
    </recommendedName>
    <alternativeName>
        <fullName evidence="12 13">Foldase YidC</fullName>
    </alternativeName>
    <alternativeName>
        <fullName evidence="11 13">Membrane integrase YidC</fullName>
    </alternativeName>
    <alternativeName>
        <fullName evidence="13">Membrane protein YidC</fullName>
    </alternativeName>
</protein>
<dbReference type="GO" id="GO:0032977">
    <property type="term" value="F:membrane insertase activity"/>
    <property type="evidence" value="ECO:0007669"/>
    <property type="project" value="InterPro"/>
</dbReference>
<feature type="transmembrane region" description="Helical" evidence="13">
    <location>
        <begin position="7"/>
        <end position="24"/>
    </location>
</feature>
<evidence type="ECO:0000256" key="9">
    <source>
        <dbReference type="ARBA" id="ARBA00023136"/>
    </source>
</evidence>
<evidence type="ECO:0000256" key="13">
    <source>
        <dbReference type="HAMAP-Rule" id="MF_01810"/>
    </source>
</evidence>
<comment type="subcellular location">
    <subcellularLocation>
        <location evidence="1">Cell inner membrane</location>
        <topology evidence="1">Multi-pass membrane protein</topology>
    </subcellularLocation>
    <subcellularLocation>
        <location evidence="13">Cell membrane</location>
        <topology evidence="13">Multi-pass membrane protein</topology>
    </subcellularLocation>
</comment>
<feature type="transmembrane region" description="Helical" evidence="13">
    <location>
        <begin position="361"/>
        <end position="382"/>
    </location>
</feature>
<dbReference type="GO" id="GO:0051205">
    <property type="term" value="P:protein insertion into membrane"/>
    <property type="evidence" value="ECO:0007669"/>
    <property type="project" value="TreeGrafter"/>
</dbReference>
<feature type="domain" description="Membrane insertase YidC/Oxa/ALB C-terminal" evidence="15">
    <location>
        <begin position="361"/>
        <end position="540"/>
    </location>
</feature>
<evidence type="ECO:0000313" key="18">
    <source>
        <dbReference type="Proteomes" id="UP000229757"/>
    </source>
</evidence>
<keyword evidence="18" id="KW-1185">Reference proteome</keyword>
<evidence type="ECO:0000256" key="4">
    <source>
        <dbReference type="ARBA" id="ARBA00022448"/>
    </source>
</evidence>
<dbReference type="InterPro" id="IPR028053">
    <property type="entry name" value="Membr_insert_YidC_N"/>
</dbReference>
<dbReference type="OrthoDB" id="9780552at2"/>
<evidence type="ECO:0000256" key="10">
    <source>
        <dbReference type="ARBA" id="ARBA00023186"/>
    </source>
</evidence>
<dbReference type="InterPro" id="IPR019998">
    <property type="entry name" value="Membr_insert_YidC"/>
</dbReference>
<dbReference type="RefSeq" id="WP_100258638.1">
    <property type="nucleotide sequence ID" value="NZ_CP011797.1"/>
</dbReference>
<feature type="domain" description="Membrane insertase YidC N-terminal" evidence="16">
    <location>
        <begin position="77"/>
        <end position="350"/>
    </location>
</feature>
<keyword evidence="9 13" id="KW-0472">Membrane</keyword>
<sequence>MDVRRITLIAGLAIVSYLMIFTWSNDYSNTRPVAQETSVAASAVTPSLGASDVPAGNVDTETDSRVADQPVSTGNQVRVFTDTLNVIIDLNGGDVILAALPQYPASLETPDSPFKILEYGDRTYNAQSGLVGADGIDTKARARYTAKQDRFDLNGSQLEVRLSHVADSGLSVDKVFTFTQGSYLIGLRFELTNNSTRTLSTNMFAQLRRDKSEDPSSMGGIGMNSYLGTTFSTVESAYEKVSFKDLEKEKYTNTSTGGWVAIIQHYFLTAWVPGANDTNGFYGEQGGNGLYYAGFKAPTLVIAPGETAQANAGLYVGPKDQDSLIVVAKNLEKTVDYGWLWWIAQPIFKLMQFIHGLVGNWGWSIVLMTLLLKLLLYPLTSASYRSMAKMRKFTPKIQELRELYGDDRARMSQETMKLYQKEKLNPLGGCLPMLVQMPVFIALYWVLMESVELRQSPFMFWIVDLSIKDPFFVLPLLMGGSMFVQMQMQQQPSMDPMQAKIMKFMPVMFTFMFLWFPAGLTLYWFINNLSTITQQHMVNKSVARADAKLVQDKLIQKNKA</sequence>
<dbReference type="Pfam" id="PF14849">
    <property type="entry name" value="YidC_periplas"/>
    <property type="match status" value="1"/>
</dbReference>
<dbReference type="PANTHER" id="PTHR12428:SF65">
    <property type="entry name" value="CYTOCHROME C OXIDASE ASSEMBLY PROTEIN COX18, MITOCHONDRIAL"/>
    <property type="match status" value="1"/>
</dbReference>
<dbReference type="InterPro" id="IPR028055">
    <property type="entry name" value="YidC/Oxa/ALB_C"/>
</dbReference>
<evidence type="ECO:0000256" key="2">
    <source>
        <dbReference type="ARBA" id="ARBA00010527"/>
    </source>
</evidence>
<feature type="transmembrane region" description="Helical" evidence="13">
    <location>
        <begin position="504"/>
        <end position="526"/>
    </location>
</feature>
<evidence type="ECO:0000256" key="6">
    <source>
        <dbReference type="ARBA" id="ARBA00022692"/>
    </source>
</evidence>
<dbReference type="CDD" id="cd19961">
    <property type="entry name" value="EcYidC-like_peri"/>
    <property type="match status" value="1"/>
</dbReference>
<dbReference type="NCBIfam" id="NF002352">
    <property type="entry name" value="PRK01318.1-3"/>
    <property type="match status" value="1"/>
</dbReference>
<evidence type="ECO:0000256" key="8">
    <source>
        <dbReference type="ARBA" id="ARBA00022989"/>
    </source>
</evidence>
<evidence type="ECO:0000256" key="1">
    <source>
        <dbReference type="ARBA" id="ARBA00004429"/>
    </source>
</evidence>
<keyword evidence="10 13" id="KW-0143">Chaperone</keyword>
<dbReference type="KEGG" id="rfo:REIFOR_03347"/>
<dbReference type="GO" id="GO:0015031">
    <property type="term" value="P:protein transport"/>
    <property type="evidence" value="ECO:0007669"/>
    <property type="project" value="UniProtKB-KW"/>
</dbReference>
<comment type="subunit">
    <text evidence="13">Interacts with the Sec translocase complex via SecD. Specifically interacts with transmembrane segments of nascent integral membrane proteins during membrane integration.</text>
</comment>
<dbReference type="GO" id="GO:0005886">
    <property type="term" value="C:plasma membrane"/>
    <property type="evidence" value="ECO:0007669"/>
    <property type="project" value="UniProtKB-SubCell"/>
</dbReference>
<feature type="transmembrane region" description="Helical" evidence="13">
    <location>
        <begin position="424"/>
        <end position="446"/>
    </location>
</feature>
<dbReference type="NCBIfam" id="TIGR03592">
    <property type="entry name" value="yidC_oxa1_cterm"/>
    <property type="match status" value="1"/>
</dbReference>
<accession>A0A2K8KUP2</accession>
<dbReference type="Proteomes" id="UP000229757">
    <property type="component" value="Chromosome"/>
</dbReference>
<dbReference type="InterPro" id="IPR038221">
    <property type="entry name" value="YidC_periplasmic_sf"/>
</dbReference>
<evidence type="ECO:0000256" key="3">
    <source>
        <dbReference type="ARBA" id="ARBA00015325"/>
    </source>
</evidence>
<dbReference type="NCBIfam" id="TIGR03593">
    <property type="entry name" value="yidC_nterm"/>
    <property type="match status" value="1"/>
</dbReference>
<keyword evidence="8 13" id="KW-1133">Transmembrane helix</keyword>
<evidence type="ECO:0000256" key="11">
    <source>
        <dbReference type="ARBA" id="ARBA00033245"/>
    </source>
</evidence>
<dbReference type="EMBL" id="CP011797">
    <property type="protein sequence ID" value="ATX78450.1"/>
    <property type="molecule type" value="Genomic_DNA"/>
</dbReference>
<evidence type="ECO:0000256" key="12">
    <source>
        <dbReference type="ARBA" id="ARBA00033342"/>
    </source>
</evidence>
<dbReference type="PRINTS" id="PR01900">
    <property type="entry name" value="YIDCPROTEIN"/>
</dbReference>
<organism evidence="17 18">
    <name type="scientific">Reinekea forsetii</name>
    <dbReference type="NCBI Taxonomy" id="1336806"/>
    <lineage>
        <taxon>Bacteria</taxon>
        <taxon>Pseudomonadati</taxon>
        <taxon>Pseudomonadota</taxon>
        <taxon>Gammaproteobacteria</taxon>
        <taxon>Oceanospirillales</taxon>
        <taxon>Saccharospirillaceae</taxon>
        <taxon>Reinekea</taxon>
    </lineage>
</organism>
<dbReference type="HAMAP" id="MF_01810">
    <property type="entry name" value="YidC_type1"/>
    <property type="match status" value="1"/>
</dbReference>
<dbReference type="InterPro" id="IPR001708">
    <property type="entry name" value="YidC/ALB3/OXA1/COX18"/>
</dbReference>
<comment type="similarity">
    <text evidence="2 13">Belongs to the OXA1/ALB3/YidC family. Type 1 subfamily.</text>
</comment>
<proteinExistence type="inferred from homology"/>
<dbReference type="PRINTS" id="PR00701">
    <property type="entry name" value="60KDINNERMP"/>
</dbReference>
<keyword evidence="5 13" id="KW-1003">Cell membrane</keyword>
<evidence type="ECO:0000256" key="5">
    <source>
        <dbReference type="ARBA" id="ARBA00022475"/>
    </source>
</evidence>
<dbReference type="InterPro" id="IPR047196">
    <property type="entry name" value="YidC_ALB_C"/>
</dbReference>
<comment type="function">
    <text evidence="13">Required for the insertion and/or proper folding and/or complex formation of integral membrane proteins into the membrane. Involved in integration of membrane proteins that insert both dependently and independently of the Sec translocase complex, as well as at least some lipoproteins. Aids folding of multispanning membrane proteins.</text>
</comment>
<dbReference type="PANTHER" id="PTHR12428">
    <property type="entry name" value="OXA1"/>
    <property type="match status" value="1"/>
</dbReference>
<reference evidence="17 18" key="1">
    <citation type="journal article" date="2017" name="Environ. Microbiol.">
        <title>Genomic and physiological analyses of 'Reinekea forsetii' reveal a versatile opportunistic lifestyle during spring algae blooms.</title>
        <authorList>
            <person name="Avci B."/>
            <person name="Hahnke R.L."/>
            <person name="Chafee M."/>
            <person name="Fischer T."/>
            <person name="Gruber-Vodicka H."/>
            <person name="Tegetmeyer H.E."/>
            <person name="Harder J."/>
            <person name="Fuchs B.M."/>
            <person name="Amann R.I."/>
            <person name="Teeling H."/>
        </authorList>
    </citation>
    <scope>NUCLEOTIDE SEQUENCE [LARGE SCALE GENOMIC DNA]</scope>
    <source>
        <strain evidence="17 18">Hel1_31_D35</strain>
    </source>
</reference>
<dbReference type="Gene3D" id="2.70.98.90">
    <property type="match status" value="1"/>
</dbReference>
<dbReference type="Pfam" id="PF02096">
    <property type="entry name" value="60KD_IMP"/>
    <property type="match status" value="1"/>
</dbReference>
<keyword evidence="4 13" id="KW-0813">Transport</keyword>
<evidence type="ECO:0000256" key="7">
    <source>
        <dbReference type="ARBA" id="ARBA00022927"/>
    </source>
</evidence>
<keyword evidence="7 13" id="KW-0653">Protein transport</keyword>
<dbReference type="CDD" id="cd20070">
    <property type="entry name" value="5TM_YidC_Alb3"/>
    <property type="match status" value="1"/>
</dbReference>
<evidence type="ECO:0000259" key="16">
    <source>
        <dbReference type="Pfam" id="PF14849"/>
    </source>
</evidence>
<feature type="transmembrane region" description="Helical" evidence="13">
    <location>
        <begin position="458"/>
        <end position="484"/>
    </location>
</feature>